<evidence type="ECO:0000256" key="5">
    <source>
        <dbReference type="ARBA" id="ARBA00023237"/>
    </source>
</evidence>
<keyword evidence="4" id="KW-0472">Membrane</keyword>
<dbReference type="PANTHER" id="PTHR38776">
    <property type="entry name" value="MLTA-INTERACTING PROTEIN-RELATED"/>
    <property type="match status" value="1"/>
</dbReference>
<evidence type="ECO:0000256" key="4">
    <source>
        <dbReference type="ARBA" id="ARBA00023136"/>
    </source>
</evidence>
<proteinExistence type="inferred from homology"/>
<evidence type="ECO:0000313" key="8">
    <source>
        <dbReference type="Proteomes" id="UP000287447"/>
    </source>
</evidence>
<dbReference type="Proteomes" id="UP000287447">
    <property type="component" value="Unassembled WGS sequence"/>
</dbReference>
<evidence type="ECO:0000313" key="7">
    <source>
        <dbReference type="EMBL" id="RVU36697.1"/>
    </source>
</evidence>
<dbReference type="GO" id="GO:0009279">
    <property type="term" value="C:cell outer membrane"/>
    <property type="evidence" value="ECO:0007669"/>
    <property type="project" value="UniProtKB-SubCell"/>
</dbReference>
<gene>
    <name evidence="7" type="ORF">EOI86_16105</name>
</gene>
<comment type="similarity">
    <text evidence="2">Belongs to the MipA/OmpV family.</text>
</comment>
<evidence type="ECO:0000256" key="2">
    <source>
        <dbReference type="ARBA" id="ARBA00005722"/>
    </source>
</evidence>
<reference evidence="8" key="1">
    <citation type="submission" date="2019-01" db="EMBL/GenBank/DDBJ databases">
        <title>Gri0909 isolated from a small marine red alga.</title>
        <authorList>
            <person name="Kim J."/>
            <person name="Jeong S.E."/>
            <person name="Jeon C.O."/>
        </authorList>
    </citation>
    <scope>NUCLEOTIDE SEQUENCE [LARGE SCALE GENOMIC DNA]</scope>
    <source>
        <strain evidence="8">Gri0909</strain>
    </source>
</reference>
<dbReference type="PANTHER" id="PTHR38776:SF1">
    <property type="entry name" value="MLTA-INTERACTING PROTEIN-RELATED"/>
    <property type="match status" value="1"/>
</dbReference>
<keyword evidence="8" id="KW-1185">Reference proteome</keyword>
<comment type="caution">
    <text evidence="7">The sequence shown here is derived from an EMBL/GenBank/DDBJ whole genome shotgun (WGS) entry which is preliminary data.</text>
</comment>
<protein>
    <submittedName>
        <fullName evidence="7">MipA/OmpV family protein</fullName>
    </submittedName>
</protein>
<evidence type="ECO:0000256" key="3">
    <source>
        <dbReference type="ARBA" id="ARBA00022729"/>
    </source>
</evidence>
<comment type="subcellular location">
    <subcellularLocation>
        <location evidence="1">Cell outer membrane</location>
    </subcellularLocation>
</comment>
<dbReference type="RefSeq" id="WP_127766173.1">
    <property type="nucleotide sequence ID" value="NZ_SADE01000002.1"/>
</dbReference>
<dbReference type="Pfam" id="PF06629">
    <property type="entry name" value="MipA"/>
    <property type="match status" value="1"/>
</dbReference>
<dbReference type="OrthoDB" id="5462484at2"/>
<dbReference type="EMBL" id="SADE01000002">
    <property type="protein sequence ID" value="RVU36697.1"/>
    <property type="molecule type" value="Genomic_DNA"/>
</dbReference>
<evidence type="ECO:0000256" key="6">
    <source>
        <dbReference type="SAM" id="SignalP"/>
    </source>
</evidence>
<dbReference type="AlphaFoldDB" id="A0A3S2VPY3"/>
<keyword evidence="3 6" id="KW-0732">Signal</keyword>
<sequence length="269" mass="28697">MTFKGFRSVFFLAAFAAMLQTGVAVAQDAGDDAGDWRVETGAGVIFSPDYEGSDDYEASPVPVLEVSWKDRIALTTKGGPGLIATPFLGENYRIDTGLRYDFGRDEDDNDALRGLGDLDVGAVGVLKASYEFGQFETGVELGHDLGGDRDGTTATVEFGMTQPILDRRAFVGLTADATWASDDYMQNTFGISATQAARSGAGLSAFDAEAGFKDVGLSAMVGYSVTENVSVITMAKYSRLLNDAADSPLVDREGSANQFQLFLGASYRW</sequence>
<accession>A0A3S2VPY3</accession>
<evidence type="ECO:0000256" key="1">
    <source>
        <dbReference type="ARBA" id="ARBA00004442"/>
    </source>
</evidence>
<keyword evidence="5" id="KW-0998">Cell outer membrane</keyword>
<feature type="signal peptide" evidence="6">
    <location>
        <begin position="1"/>
        <end position="26"/>
    </location>
</feature>
<feature type="chain" id="PRO_5018613247" evidence="6">
    <location>
        <begin position="27"/>
        <end position="269"/>
    </location>
</feature>
<organism evidence="7 8">
    <name type="scientific">Hwanghaeella grinnelliae</name>
    <dbReference type="NCBI Taxonomy" id="2500179"/>
    <lineage>
        <taxon>Bacteria</taxon>
        <taxon>Pseudomonadati</taxon>
        <taxon>Pseudomonadota</taxon>
        <taxon>Alphaproteobacteria</taxon>
        <taxon>Rhodospirillales</taxon>
        <taxon>Rhodospirillaceae</taxon>
        <taxon>Hwanghaeella</taxon>
    </lineage>
</organism>
<name>A0A3S2VPY3_9PROT</name>
<dbReference type="InterPro" id="IPR010583">
    <property type="entry name" value="MipA"/>
</dbReference>